<dbReference type="AlphaFoldDB" id="A0A3B0WGL8"/>
<dbReference type="EMBL" id="UOFE01000017">
    <property type="protein sequence ID" value="VAW51493.1"/>
    <property type="molecule type" value="Genomic_DNA"/>
</dbReference>
<evidence type="ECO:0000256" key="1">
    <source>
        <dbReference type="SAM" id="MobiDB-lite"/>
    </source>
</evidence>
<feature type="compositionally biased region" description="Low complexity" evidence="1">
    <location>
        <begin position="180"/>
        <end position="196"/>
    </location>
</feature>
<feature type="compositionally biased region" description="Low complexity" evidence="1">
    <location>
        <begin position="213"/>
        <end position="225"/>
    </location>
</feature>
<accession>A0A3B0WGL8</accession>
<feature type="region of interest" description="Disordered" evidence="1">
    <location>
        <begin position="169"/>
        <end position="232"/>
    </location>
</feature>
<gene>
    <name evidence="2" type="ORF">MNBD_GAMMA05-2089</name>
</gene>
<organism evidence="2">
    <name type="scientific">hydrothermal vent metagenome</name>
    <dbReference type="NCBI Taxonomy" id="652676"/>
    <lineage>
        <taxon>unclassified sequences</taxon>
        <taxon>metagenomes</taxon>
        <taxon>ecological metagenomes</taxon>
    </lineage>
</organism>
<sequence>MLKPLNNLLLVLLLLTVFGGQSVQAQTKVYQYDGKLPFVQMMLNMMVAMGILDRLPSNGAYGGYSSTSPWSRMSNPYSRAMAMQGLSSNPIASSAWGNPDWGVLPVESYTRNYSSNYDQPNYSSAWSSTDMDGWVNEPWDSSVWNAEPTKHAQNTPVQQAVPLVQNFNYNVPANNSNRVSQTPPRQNRPSRQQRSPLAKLAHPAAPVNRDNRQQNVPQPSQQKKPSPLRKQLKQKPCVTEFCGLKKPTLNGLWVAQNGEMLGVKNHRYLWSDSNSRYLTGQLKIQNEYLLANIDGYDNKLMRFKYKLARNHLLTMQPDGKTREFVRMSPDQYYGSRKYY</sequence>
<reference evidence="2" key="1">
    <citation type="submission" date="2018-06" db="EMBL/GenBank/DDBJ databases">
        <authorList>
            <person name="Zhirakovskaya E."/>
        </authorList>
    </citation>
    <scope>NUCLEOTIDE SEQUENCE</scope>
</reference>
<evidence type="ECO:0000313" key="2">
    <source>
        <dbReference type="EMBL" id="VAW51493.1"/>
    </source>
</evidence>
<name>A0A3B0WGL8_9ZZZZ</name>
<protein>
    <submittedName>
        <fullName evidence="2">Uncharacterized protein</fullName>
    </submittedName>
</protein>
<proteinExistence type="predicted"/>
<feature type="compositionally biased region" description="Polar residues" evidence="1">
    <location>
        <begin position="169"/>
        <end position="179"/>
    </location>
</feature>